<dbReference type="Proteomes" id="UP000001660">
    <property type="component" value="Chromosome"/>
</dbReference>
<gene>
    <name evidence="2" type="ORF">NIDE3234</name>
</gene>
<dbReference type="AlphaFoldDB" id="D8PI38"/>
<protein>
    <submittedName>
        <fullName evidence="2">Uncharacterized protein</fullName>
    </submittedName>
</protein>
<proteinExistence type="predicted"/>
<sequence>MSNGMCLALKTFITVSAYETRSQPMVRMIKKVGDRELAWVMLAIAAVALWSTWGLAS</sequence>
<dbReference type="EMBL" id="FP929003">
    <property type="protein sequence ID" value="CBK42925.1"/>
    <property type="molecule type" value="Genomic_DNA"/>
</dbReference>
<keyword evidence="1" id="KW-0472">Membrane</keyword>
<name>D8PI38_9BACT</name>
<feature type="transmembrane region" description="Helical" evidence="1">
    <location>
        <begin position="38"/>
        <end position="56"/>
    </location>
</feature>
<keyword evidence="1" id="KW-1133">Transmembrane helix</keyword>
<organism evidence="2 3">
    <name type="scientific">Nitrospira defluvii</name>
    <dbReference type="NCBI Taxonomy" id="330214"/>
    <lineage>
        <taxon>Bacteria</taxon>
        <taxon>Pseudomonadati</taxon>
        <taxon>Nitrospirota</taxon>
        <taxon>Nitrospiria</taxon>
        <taxon>Nitrospirales</taxon>
        <taxon>Nitrospiraceae</taxon>
        <taxon>Nitrospira</taxon>
    </lineage>
</organism>
<evidence type="ECO:0000313" key="2">
    <source>
        <dbReference type="EMBL" id="CBK42925.1"/>
    </source>
</evidence>
<keyword evidence="1" id="KW-0812">Transmembrane</keyword>
<reference evidence="2 3" key="1">
    <citation type="journal article" date="2010" name="Proc. Natl. Acad. Sci. U.S.A.">
        <title>A Nitrospira metagenome illuminates the physiology and evolution of globally important nitrite-oxidizing bacteria.</title>
        <authorList>
            <person name="Lucker S."/>
            <person name="Wagner M."/>
            <person name="Maixner F."/>
            <person name="Pelletier E."/>
            <person name="Koch H."/>
            <person name="Vacherie B."/>
            <person name="Rattei T."/>
            <person name="Sinninghe Damste J."/>
            <person name="Spieck E."/>
            <person name="Le Paslier D."/>
            <person name="Daims H."/>
        </authorList>
    </citation>
    <scope>NUCLEOTIDE SEQUENCE [LARGE SCALE GENOMIC DNA]</scope>
</reference>
<accession>D8PI38</accession>
<keyword evidence="3" id="KW-1185">Reference proteome</keyword>
<evidence type="ECO:0000256" key="1">
    <source>
        <dbReference type="SAM" id="Phobius"/>
    </source>
</evidence>
<evidence type="ECO:0000313" key="3">
    <source>
        <dbReference type="Proteomes" id="UP000001660"/>
    </source>
</evidence>
<dbReference type="HOGENOM" id="CLU_2988104_0_0_0"/>
<dbReference type="KEGG" id="nde:NIDE3234"/>